<evidence type="ECO:0000313" key="9">
    <source>
        <dbReference type="Proteomes" id="UP001183388"/>
    </source>
</evidence>
<comment type="cofactor">
    <cofactor evidence="1">
        <name>FAD</name>
        <dbReference type="ChEBI" id="CHEBI:57692"/>
    </cofactor>
</comment>
<evidence type="ECO:0000256" key="2">
    <source>
        <dbReference type="ARBA" id="ARBA00005272"/>
    </source>
</evidence>
<protein>
    <submittedName>
        <fullName evidence="8">FAD-dependent oxidoreductase</fullName>
    </submittedName>
</protein>
<dbReference type="PRINTS" id="PR00368">
    <property type="entry name" value="FADPNR"/>
</dbReference>
<accession>A0ABU2L2R8</accession>
<dbReference type="Gene3D" id="3.50.50.100">
    <property type="match status" value="1"/>
</dbReference>
<comment type="similarity">
    <text evidence="2">Belongs to the NADH dehydrogenase family.</text>
</comment>
<keyword evidence="4" id="KW-0274">FAD</keyword>
<evidence type="ECO:0000313" key="8">
    <source>
        <dbReference type="EMBL" id="MDT0305802.1"/>
    </source>
</evidence>
<dbReference type="PANTHER" id="PTHR42913">
    <property type="entry name" value="APOPTOSIS-INDUCING FACTOR 1"/>
    <property type="match status" value="1"/>
</dbReference>
<keyword evidence="9" id="KW-1185">Reference proteome</keyword>
<evidence type="ECO:0000256" key="3">
    <source>
        <dbReference type="ARBA" id="ARBA00022630"/>
    </source>
</evidence>
<dbReference type="RefSeq" id="WP_311628720.1">
    <property type="nucleotide sequence ID" value="NZ_JAVREN010000003.1"/>
</dbReference>
<evidence type="ECO:0000256" key="4">
    <source>
        <dbReference type="ARBA" id="ARBA00022827"/>
    </source>
</evidence>
<name>A0ABU2L2R8_9ACTN</name>
<dbReference type="PANTHER" id="PTHR42913:SF3">
    <property type="entry name" value="64 KDA MITOCHONDRIAL NADH DEHYDROGENASE (EUROFUNG)"/>
    <property type="match status" value="1"/>
</dbReference>
<evidence type="ECO:0000256" key="1">
    <source>
        <dbReference type="ARBA" id="ARBA00001974"/>
    </source>
</evidence>
<organism evidence="8 9">
    <name type="scientific">Streptomyces boetiae</name>
    <dbReference type="NCBI Taxonomy" id="3075541"/>
    <lineage>
        <taxon>Bacteria</taxon>
        <taxon>Bacillati</taxon>
        <taxon>Actinomycetota</taxon>
        <taxon>Actinomycetes</taxon>
        <taxon>Kitasatosporales</taxon>
        <taxon>Streptomycetaceae</taxon>
        <taxon>Streptomyces</taxon>
    </lineage>
</organism>
<dbReference type="EMBL" id="JAVREN010000003">
    <property type="protein sequence ID" value="MDT0305802.1"/>
    <property type="molecule type" value="Genomic_DNA"/>
</dbReference>
<comment type="caution">
    <text evidence="8">The sequence shown here is derived from an EMBL/GenBank/DDBJ whole genome shotgun (WGS) entry which is preliminary data.</text>
</comment>
<feature type="domain" description="FAD/NAD(P)-binding" evidence="7">
    <location>
        <begin position="4"/>
        <end position="288"/>
    </location>
</feature>
<evidence type="ECO:0000256" key="5">
    <source>
        <dbReference type="ARBA" id="ARBA00023002"/>
    </source>
</evidence>
<keyword evidence="3" id="KW-0285">Flavoprotein</keyword>
<dbReference type="Proteomes" id="UP001183388">
    <property type="component" value="Unassembled WGS sequence"/>
</dbReference>
<dbReference type="InterPro" id="IPR051169">
    <property type="entry name" value="NADH-Q_oxidoreductase"/>
</dbReference>
<evidence type="ECO:0000259" key="7">
    <source>
        <dbReference type="Pfam" id="PF07992"/>
    </source>
</evidence>
<dbReference type="PRINTS" id="PR00411">
    <property type="entry name" value="PNDRDTASEI"/>
</dbReference>
<dbReference type="InterPro" id="IPR036188">
    <property type="entry name" value="FAD/NAD-bd_sf"/>
</dbReference>
<proteinExistence type="inferred from homology"/>
<gene>
    <name evidence="8" type="ORF">RM780_02335</name>
</gene>
<feature type="compositionally biased region" description="Low complexity" evidence="6">
    <location>
        <begin position="387"/>
        <end position="399"/>
    </location>
</feature>
<reference evidence="9" key="1">
    <citation type="submission" date="2023-07" db="EMBL/GenBank/DDBJ databases">
        <title>30 novel species of actinomycetes from the DSMZ collection.</title>
        <authorList>
            <person name="Nouioui I."/>
        </authorList>
    </citation>
    <scope>NUCLEOTIDE SEQUENCE [LARGE SCALE GENOMIC DNA]</scope>
    <source>
        <strain evidence="9">DSM 44917</strain>
    </source>
</reference>
<evidence type="ECO:0000256" key="6">
    <source>
        <dbReference type="SAM" id="MobiDB-lite"/>
    </source>
</evidence>
<feature type="region of interest" description="Disordered" evidence="6">
    <location>
        <begin position="374"/>
        <end position="407"/>
    </location>
</feature>
<dbReference type="SUPFAM" id="SSF51905">
    <property type="entry name" value="FAD/NAD(P)-binding domain"/>
    <property type="match status" value="1"/>
</dbReference>
<sequence length="407" mass="42496">MKHRIVVLGAGYAGAYVAGNLARRLASADTEITVVNAVPDFVQRLRLHQLAAGREIEAPQLTEVFAGTGIRVRVARVTALDPERRVVVVADDNGGGELEYDTLLYALGSQGDAHSVPGAAEHAFDVAARPSALRLRERLNELGGRGEGGRVVVVGDGHTGIETATEIAEARPGLSVALIARGELGARLSAGARAHLRRACDRLGVTVLEHTRVEAVEATRVLCAGGTALASDATVWTAGFAVGPLAAAAGLEVTDQGRIVVDRTMRSVSHPEVYAVGDSVHAVGDNGRPLPMSCGSAGYTGRQAIEAIVGRLTGRKVARTKLVHQYNAISLGRRDGIWQAVDGEGRAKPAYSGGRRAARIKAVIEKGSLWGTSHPTFGLPRRRRRLAAAPETSAPEASAGRSGSVAA</sequence>
<dbReference type="InterPro" id="IPR023753">
    <property type="entry name" value="FAD/NAD-binding_dom"/>
</dbReference>
<keyword evidence="5" id="KW-0560">Oxidoreductase</keyword>
<dbReference type="Pfam" id="PF07992">
    <property type="entry name" value="Pyr_redox_2"/>
    <property type="match status" value="1"/>
</dbReference>